<dbReference type="EMBL" id="JAJNDB010000009">
    <property type="protein sequence ID" value="MCD2197685.1"/>
    <property type="molecule type" value="Genomic_DNA"/>
</dbReference>
<keyword evidence="2" id="KW-1185">Reference proteome</keyword>
<evidence type="ECO:0000313" key="2">
    <source>
        <dbReference type="Proteomes" id="UP001199469"/>
    </source>
</evidence>
<evidence type="ECO:0000313" key="1">
    <source>
        <dbReference type="EMBL" id="MCD2197685.1"/>
    </source>
</evidence>
<accession>A0ABS8PHD6</accession>
<organism evidence="1 2">
    <name type="scientific">Actinomycetospora endophytica</name>
    <dbReference type="NCBI Taxonomy" id="2291215"/>
    <lineage>
        <taxon>Bacteria</taxon>
        <taxon>Bacillati</taxon>
        <taxon>Actinomycetota</taxon>
        <taxon>Actinomycetes</taxon>
        <taxon>Pseudonocardiales</taxon>
        <taxon>Pseudonocardiaceae</taxon>
        <taxon>Actinomycetospora</taxon>
    </lineage>
</organism>
<name>A0ABS8PHD6_9PSEU</name>
<dbReference type="RefSeq" id="WP_230739945.1">
    <property type="nucleotide sequence ID" value="NZ_JAJNDB010000009.1"/>
</dbReference>
<proteinExistence type="predicted"/>
<dbReference type="Proteomes" id="UP001199469">
    <property type="component" value="Unassembled WGS sequence"/>
</dbReference>
<protein>
    <submittedName>
        <fullName evidence="1">Uncharacterized protein</fullName>
    </submittedName>
</protein>
<sequence>MGEPRQVRPAVAGAETAARWWRTAVAAQRAVRAEALEHADFYDLAAEMVTTLRALEDLTELLARQVGGYRAGRALRDDTGCDPRARLVRATGALSALRIALATAVAEGERFWSAIGHIGLEINDPEGGQP</sequence>
<comment type="caution">
    <text evidence="1">The sequence shown here is derived from an EMBL/GenBank/DDBJ whole genome shotgun (WGS) entry which is preliminary data.</text>
</comment>
<gene>
    <name evidence="1" type="ORF">LQ327_30370</name>
</gene>
<reference evidence="1 2" key="1">
    <citation type="submission" date="2021-11" db="EMBL/GenBank/DDBJ databases">
        <title>Draft genome sequence of Actinomycetospora sp. SF1 isolated from the rhizosphere soil.</title>
        <authorList>
            <person name="Duangmal K."/>
            <person name="Chantavorakit T."/>
        </authorList>
    </citation>
    <scope>NUCLEOTIDE SEQUENCE [LARGE SCALE GENOMIC DNA]</scope>
    <source>
        <strain evidence="1 2">TBRC 5722</strain>
    </source>
</reference>